<dbReference type="PANTHER" id="PTHR43725">
    <property type="entry name" value="UDP-GLUCOSE 4-EPIMERASE"/>
    <property type="match status" value="1"/>
</dbReference>
<dbReference type="Pfam" id="PF01370">
    <property type="entry name" value="Epimerase"/>
    <property type="match status" value="1"/>
</dbReference>
<accession>A0ABR4HS95</accession>
<dbReference type="PANTHER" id="PTHR43725:SF3">
    <property type="entry name" value="UDP-GLUCOSE 4-EPIMERASE (EUROFUNG)"/>
    <property type="match status" value="1"/>
</dbReference>
<keyword evidence="4" id="KW-1185">Reference proteome</keyword>
<dbReference type="InterPro" id="IPR001509">
    <property type="entry name" value="Epimerase_deHydtase"/>
</dbReference>
<feature type="domain" description="NAD-dependent epimerase/dehydratase" evidence="2">
    <location>
        <begin position="49"/>
        <end position="356"/>
    </location>
</feature>
<dbReference type="EMBL" id="JBFXLS010000085">
    <property type="protein sequence ID" value="KAL2818250.1"/>
    <property type="molecule type" value="Genomic_DNA"/>
</dbReference>
<dbReference type="Proteomes" id="UP001610335">
    <property type="component" value="Unassembled WGS sequence"/>
</dbReference>
<name>A0ABR4HS95_9EURO</name>
<dbReference type="Gene3D" id="3.90.25.10">
    <property type="entry name" value="UDP-galactose 4-epimerase, domain 1"/>
    <property type="match status" value="1"/>
</dbReference>
<evidence type="ECO:0000259" key="2">
    <source>
        <dbReference type="Pfam" id="PF01370"/>
    </source>
</evidence>
<sequence>MMASGSNSHGSSSSSLEPFFDLSSSDTDQDGILDKAPPPAGDDRDAQYVLVTGGLGFIGSHTCLELLKAGYNILTVDNLSNSYHDVFHQILRAAQRHHSRVQTRCPRAILSIIDCSNLAEMRNLFNAYMSRSVTAEKGRSMIIGVIHFAAFKQVEESIRKPLKYYENNIGGLVNLLSLLDEYNIRTFIFSSSANVYGSQAAAGELLREEECCHEPELACSSAAGRPLHSPKSNLAEITNAYGRTKLFGEAILADLARGDPSWSMIALRYFNPIGGDASGLLGEDPKTPSSTLAAAMSRVISGQRQKLNIYGNDWNTLDGTPIRDFIHVTDLARGHVAALAAADGGRVKGNFRTFNLGTGSGHSVFELIHTLETVSRRSIPCRVVGRRPGDVMSSVANTERAAGELGWQTEKSLADACADLWKYQARKYSLGHS</sequence>
<dbReference type="SUPFAM" id="SSF51735">
    <property type="entry name" value="NAD(P)-binding Rossmann-fold domains"/>
    <property type="match status" value="1"/>
</dbReference>
<comment type="caution">
    <text evidence="3">The sequence shown here is derived from an EMBL/GenBank/DDBJ whole genome shotgun (WGS) entry which is preliminary data.</text>
</comment>
<organism evidence="3 4">
    <name type="scientific">Aspergillus cavernicola</name>
    <dbReference type="NCBI Taxonomy" id="176166"/>
    <lineage>
        <taxon>Eukaryota</taxon>
        <taxon>Fungi</taxon>
        <taxon>Dikarya</taxon>
        <taxon>Ascomycota</taxon>
        <taxon>Pezizomycotina</taxon>
        <taxon>Eurotiomycetes</taxon>
        <taxon>Eurotiomycetidae</taxon>
        <taxon>Eurotiales</taxon>
        <taxon>Aspergillaceae</taxon>
        <taxon>Aspergillus</taxon>
        <taxon>Aspergillus subgen. Nidulantes</taxon>
    </lineage>
</organism>
<feature type="region of interest" description="Disordered" evidence="1">
    <location>
        <begin position="1"/>
        <end position="41"/>
    </location>
</feature>
<protein>
    <recommendedName>
        <fullName evidence="2">NAD-dependent epimerase/dehydratase domain-containing protein</fullName>
    </recommendedName>
</protein>
<feature type="compositionally biased region" description="Low complexity" evidence="1">
    <location>
        <begin position="1"/>
        <end position="26"/>
    </location>
</feature>
<reference evidence="3 4" key="1">
    <citation type="submission" date="2024-07" db="EMBL/GenBank/DDBJ databases">
        <title>Section-level genome sequencing and comparative genomics of Aspergillus sections Usti and Cavernicolus.</title>
        <authorList>
            <consortium name="Lawrence Berkeley National Laboratory"/>
            <person name="Nybo J.L."/>
            <person name="Vesth T.C."/>
            <person name="Theobald S."/>
            <person name="Frisvad J.C."/>
            <person name="Larsen T.O."/>
            <person name="Kjaerboelling I."/>
            <person name="Rothschild-Mancinelli K."/>
            <person name="Lyhne E.K."/>
            <person name="Kogle M.E."/>
            <person name="Barry K."/>
            <person name="Clum A."/>
            <person name="Na H."/>
            <person name="Ledsgaard L."/>
            <person name="Lin J."/>
            <person name="Lipzen A."/>
            <person name="Kuo A."/>
            <person name="Riley R."/>
            <person name="Mondo S."/>
            <person name="LaButti K."/>
            <person name="Haridas S."/>
            <person name="Pangalinan J."/>
            <person name="Salamov A.A."/>
            <person name="Simmons B.A."/>
            <person name="Magnuson J.K."/>
            <person name="Chen J."/>
            <person name="Drula E."/>
            <person name="Henrissat B."/>
            <person name="Wiebenga A."/>
            <person name="Lubbers R.J."/>
            <person name="Gomes A.C."/>
            <person name="Makela M.R."/>
            <person name="Stajich J."/>
            <person name="Grigoriev I.V."/>
            <person name="Mortensen U.H."/>
            <person name="De vries R.P."/>
            <person name="Baker S.E."/>
            <person name="Andersen M.R."/>
        </authorList>
    </citation>
    <scope>NUCLEOTIDE SEQUENCE [LARGE SCALE GENOMIC DNA]</scope>
    <source>
        <strain evidence="3 4">CBS 600.67</strain>
    </source>
</reference>
<dbReference type="PRINTS" id="PR01713">
    <property type="entry name" value="NUCEPIMERASE"/>
</dbReference>
<dbReference type="Gene3D" id="3.40.50.720">
    <property type="entry name" value="NAD(P)-binding Rossmann-like Domain"/>
    <property type="match status" value="1"/>
</dbReference>
<evidence type="ECO:0000256" key="1">
    <source>
        <dbReference type="SAM" id="MobiDB-lite"/>
    </source>
</evidence>
<evidence type="ECO:0000313" key="3">
    <source>
        <dbReference type="EMBL" id="KAL2818250.1"/>
    </source>
</evidence>
<dbReference type="InterPro" id="IPR036291">
    <property type="entry name" value="NAD(P)-bd_dom_sf"/>
</dbReference>
<proteinExistence type="predicted"/>
<evidence type="ECO:0000313" key="4">
    <source>
        <dbReference type="Proteomes" id="UP001610335"/>
    </source>
</evidence>
<gene>
    <name evidence="3" type="ORF">BDW59DRAFT_181937</name>
</gene>